<dbReference type="InterPro" id="IPR010987">
    <property type="entry name" value="Glutathione-S-Trfase_C-like"/>
</dbReference>
<dbReference type="Gene3D" id="1.20.1050.10">
    <property type="match status" value="1"/>
</dbReference>
<accession>A0A3M7EGJ3</accession>
<dbReference type="VEuPathDB" id="FungiDB:BTJ68_04844"/>
<dbReference type="Gene3D" id="3.40.30.10">
    <property type="entry name" value="Glutaredoxin"/>
    <property type="match status" value="1"/>
</dbReference>
<dbReference type="InterPro" id="IPR004046">
    <property type="entry name" value="GST_C"/>
</dbReference>
<dbReference type="AlphaFoldDB" id="A0A3M7EGJ3"/>
<gene>
    <name evidence="4" type="ORF">D0862_00527</name>
    <name evidence="3" type="ORF">D0863_02712</name>
</gene>
<protein>
    <recommendedName>
        <fullName evidence="7">GST C-terminal domain-containing protein</fullName>
    </recommendedName>
</protein>
<dbReference type="InterPro" id="IPR004045">
    <property type="entry name" value="Glutathione_S-Trfase_N"/>
</dbReference>
<proteinExistence type="predicted"/>
<evidence type="ECO:0000259" key="1">
    <source>
        <dbReference type="PROSITE" id="PS50404"/>
    </source>
</evidence>
<dbReference type="PANTHER" id="PTHR11571">
    <property type="entry name" value="GLUTATHIONE S-TRANSFERASE"/>
    <property type="match status" value="1"/>
</dbReference>
<dbReference type="PROSITE" id="PS50405">
    <property type="entry name" value="GST_CTER"/>
    <property type="match status" value="1"/>
</dbReference>
<feature type="domain" description="GST N-terminal" evidence="1">
    <location>
        <begin position="89"/>
        <end position="187"/>
    </location>
</feature>
<dbReference type="EMBL" id="QWIQ01000006">
    <property type="protein sequence ID" value="RMZ18247.1"/>
    <property type="molecule type" value="Genomic_DNA"/>
</dbReference>
<feature type="domain" description="GST C-terminal" evidence="2">
    <location>
        <begin position="189"/>
        <end position="341"/>
    </location>
</feature>
<evidence type="ECO:0000259" key="2">
    <source>
        <dbReference type="PROSITE" id="PS50405"/>
    </source>
</evidence>
<evidence type="ECO:0008006" key="7">
    <source>
        <dbReference type="Google" id="ProtNLM"/>
    </source>
</evidence>
<organism evidence="3 5">
    <name type="scientific">Hortaea werneckii</name>
    <name type="common">Black yeast</name>
    <name type="synonym">Cladosporium werneckii</name>
    <dbReference type="NCBI Taxonomy" id="91943"/>
    <lineage>
        <taxon>Eukaryota</taxon>
        <taxon>Fungi</taxon>
        <taxon>Dikarya</taxon>
        <taxon>Ascomycota</taxon>
        <taxon>Pezizomycotina</taxon>
        <taxon>Dothideomycetes</taxon>
        <taxon>Dothideomycetidae</taxon>
        <taxon>Mycosphaerellales</taxon>
        <taxon>Teratosphaeriaceae</taxon>
        <taxon>Hortaea</taxon>
    </lineage>
</organism>
<dbReference type="PROSITE" id="PS50404">
    <property type="entry name" value="GST_NTER"/>
    <property type="match status" value="1"/>
</dbReference>
<dbReference type="SUPFAM" id="SSF47616">
    <property type="entry name" value="GST C-terminal domain-like"/>
    <property type="match status" value="1"/>
</dbReference>
<dbReference type="Proteomes" id="UP000269276">
    <property type="component" value="Unassembled WGS sequence"/>
</dbReference>
<dbReference type="InterPro" id="IPR036282">
    <property type="entry name" value="Glutathione-S-Trfase_C_sf"/>
</dbReference>
<dbReference type="Proteomes" id="UP000281468">
    <property type="component" value="Unassembled WGS sequence"/>
</dbReference>
<dbReference type="CDD" id="cd03192">
    <property type="entry name" value="GST_C_Sigma_like"/>
    <property type="match status" value="1"/>
</dbReference>
<evidence type="ECO:0000313" key="4">
    <source>
        <dbReference type="EMBL" id="RMZ18247.1"/>
    </source>
</evidence>
<dbReference type="OrthoDB" id="414243at2759"/>
<dbReference type="FunFam" id="1.20.1050.10:FF:000051">
    <property type="entry name" value="Glutathione S-transferase"/>
    <property type="match status" value="1"/>
</dbReference>
<comment type="caution">
    <text evidence="3">The sequence shown here is derived from an EMBL/GenBank/DDBJ whole genome shotgun (WGS) entry which is preliminary data.</text>
</comment>
<reference evidence="5 6" key="1">
    <citation type="journal article" date="2018" name="BMC Genomics">
        <title>Genomic evidence for intraspecific hybridization in a clonal and extremely halotolerant yeast.</title>
        <authorList>
            <person name="Gostincar C."/>
            <person name="Stajich J.E."/>
            <person name="Zupancic J."/>
            <person name="Zalar P."/>
            <person name="Gunde-Cimerman N."/>
        </authorList>
    </citation>
    <scope>NUCLEOTIDE SEQUENCE [LARGE SCALE GENOMIC DNA]</scope>
    <source>
        <strain evidence="4 6">EXF-171</strain>
        <strain evidence="3 5">EXF-2682</strain>
    </source>
</reference>
<dbReference type="GO" id="GO:0004364">
    <property type="term" value="F:glutathione transferase activity"/>
    <property type="evidence" value="ECO:0007669"/>
    <property type="project" value="TreeGrafter"/>
</dbReference>
<evidence type="ECO:0000313" key="3">
    <source>
        <dbReference type="EMBL" id="RMY75236.1"/>
    </source>
</evidence>
<dbReference type="SFLD" id="SFLDS00019">
    <property type="entry name" value="Glutathione_Transferase_(cytos"/>
    <property type="match status" value="1"/>
</dbReference>
<dbReference type="InterPro" id="IPR040079">
    <property type="entry name" value="Glutathione_S-Trfase"/>
</dbReference>
<dbReference type="PANTHER" id="PTHR11571:SF263">
    <property type="entry name" value="GLUTATHIONE S-TRANSFERASE"/>
    <property type="match status" value="1"/>
</dbReference>
<dbReference type="InterPro" id="IPR050213">
    <property type="entry name" value="GST_superfamily"/>
</dbReference>
<sequence length="344" mass="38951">MNCSRQSFHRSSATFRFVSIFQVRIYTATFCGIRIDWYSVSLNFIVNNIQTHHPTATPSTPSKQFIHSNRYYFSAMAQPSAKKQRTHPQYELLYHPGIPGRGEYIRLALEAAGVPYTDVANEQKDGYSVVQQVCMNKGTESSDGNPPVFSPPALRVPGAGVDGKSALVISQTPNILIYLGDKLGMVPENEASKFHVQQMALTALDLSNEVHDSHHPIAVMLYYEDQKDAALKKATDVRESRIPKFLSYFSRTLQHNKEAGGGQGKYLVGDSLTYADTTVWQVLDGIMFAFPKEMGARKKEFPELLDTFYENVKQEKGLKDYLSSERRLKYSMGLFRYYPELDRQ</sequence>
<evidence type="ECO:0000313" key="6">
    <source>
        <dbReference type="Proteomes" id="UP000281468"/>
    </source>
</evidence>
<dbReference type="GO" id="GO:0006749">
    <property type="term" value="P:glutathione metabolic process"/>
    <property type="evidence" value="ECO:0007669"/>
    <property type="project" value="TreeGrafter"/>
</dbReference>
<name>A0A3M7EGJ3_HORWE</name>
<dbReference type="SUPFAM" id="SSF52833">
    <property type="entry name" value="Thioredoxin-like"/>
    <property type="match status" value="1"/>
</dbReference>
<dbReference type="InterPro" id="IPR036249">
    <property type="entry name" value="Thioredoxin-like_sf"/>
</dbReference>
<evidence type="ECO:0000313" key="5">
    <source>
        <dbReference type="Proteomes" id="UP000269276"/>
    </source>
</evidence>
<dbReference type="Pfam" id="PF14497">
    <property type="entry name" value="GST_C_3"/>
    <property type="match status" value="1"/>
</dbReference>
<dbReference type="EMBL" id="QWIP01000060">
    <property type="protein sequence ID" value="RMY75236.1"/>
    <property type="molecule type" value="Genomic_DNA"/>
</dbReference>